<dbReference type="SUPFAM" id="SSF56784">
    <property type="entry name" value="HAD-like"/>
    <property type="match status" value="1"/>
</dbReference>
<dbReference type="Proteomes" id="UP000307000">
    <property type="component" value="Chromosome"/>
</dbReference>
<feature type="transmembrane region" description="Helical" evidence="2">
    <location>
        <begin position="6"/>
        <end position="31"/>
    </location>
</feature>
<evidence type="ECO:0000256" key="1">
    <source>
        <dbReference type="SAM" id="MobiDB-lite"/>
    </source>
</evidence>
<proteinExistence type="predicted"/>
<reference evidence="3 4" key="1">
    <citation type="submission" date="2018-12" db="EMBL/GenBank/DDBJ databases">
        <title>Complete Genome Sequence of Glutamicibacter creatinolyticus strain LGCM259,isolated from an abscess of a 12-year-old mare in Italy.</title>
        <authorList>
            <person name="Santos R.G."/>
            <person name="Silva A.L."/>
            <person name="Seyffert N."/>
            <person name="Castro T.L.P."/>
            <person name="Attili A.R."/>
            <person name="Rifici C."/>
            <person name="Mazzullo G."/>
            <person name="Brenig B."/>
            <person name="Venanzi F."/>
            <person name="Azevedo V."/>
        </authorList>
    </citation>
    <scope>NUCLEOTIDE SEQUENCE [LARGE SCALE GENOMIC DNA]</scope>
    <source>
        <strain evidence="3 4">LGCM 259</strain>
    </source>
</reference>
<dbReference type="RefSeq" id="WP_138926835.1">
    <property type="nucleotide sequence ID" value="NZ_CP034412.1"/>
</dbReference>
<organism evidence="3 4">
    <name type="scientific">Glutamicibacter creatinolyticus</name>
    <dbReference type="NCBI Taxonomy" id="162496"/>
    <lineage>
        <taxon>Bacteria</taxon>
        <taxon>Bacillati</taxon>
        <taxon>Actinomycetota</taxon>
        <taxon>Actinomycetes</taxon>
        <taxon>Micrococcales</taxon>
        <taxon>Micrococcaceae</taxon>
        <taxon>Glutamicibacter</taxon>
    </lineage>
</organism>
<dbReference type="InterPro" id="IPR036412">
    <property type="entry name" value="HAD-like_sf"/>
</dbReference>
<dbReference type="KEGG" id="gcr:GcLGCM259_2490"/>
<dbReference type="Pfam" id="PF00702">
    <property type="entry name" value="Hydrolase"/>
    <property type="match status" value="1"/>
</dbReference>
<name>A0A5B7WWB5_9MICC</name>
<accession>A0A5B7WWB5</accession>
<evidence type="ECO:0000313" key="3">
    <source>
        <dbReference type="EMBL" id="QCY48197.1"/>
    </source>
</evidence>
<gene>
    <name evidence="3" type="ORF">GcLGCM259_2490</name>
</gene>
<evidence type="ECO:0000256" key="2">
    <source>
        <dbReference type="SAM" id="Phobius"/>
    </source>
</evidence>
<keyword evidence="2" id="KW-0472">Membrane</keyword>
<dbReference type="EMBL" id="CP034412">
    <property type="protein sequence ID" value="QCY48197.1"/>
    <property type="molecule type" value="Genomic_DNA"/>
</dbReference>
<keyword evidence="2" id="KW-0812">Transmembrane</keyword>
<keyword evidence="2" id="KW-1133">Transmembrane helix</keyword>
<dbReference type="InterPro" id="IPR023214">
    <property type="entry name" value="HAD_sf"/>
</dbReference>
<dbReference type="Gene3D" id="3.40.50.1000">
    <property type="entry name" value="HAD superfamily/HAD-like"/>
    <property type="match status" value="1"/>
</dbReference>
<feature type="region of interest" description="Disordered" evidence="1">
    <location>
        <begin position="266"/>
        <end position="286"/>
    </location>
</feature>
<dbReference type="AlphaFoldDB" id="A0A5B7WWB5"/>
<keyword evidence="4" id="KW-1185">Reference proteome</keyword>
<feature type="compositionally biased region" description="Polar residues" evidence="1">
    <location>
        <begin position="267"/>
        <end position="282"/>
    </location>
</feature>
<sequence>MELWNSLIQSLAIIGSILGIFLFAAATVRVVDQLKKRPRRESLDLEEPDQLYSKLNVLWNNSNLSCLTIIGYSVQSMHAPLSALIIHALKNRIPIQFLMLDPNSDFLRDRAASESTRMNLTANQFLKHSRLSIRTTAASIIETVQTVEFNNNLNGSSCSVRAYSAPPVYRAILSNLGGACSSYLEDLTKPSRDFMMTDPTKKNMSNDRELERARNWVDYIVKHRSRPFETEVILLDALEILLNDTSKHKSVTRKEAPNLIEQHIDRLNSSQDSSVENASTPSEAPENLRYSDVGFFEPHSSVDASARKFLRELRNRGYRIALIIDSDKLIDAVHCDLLSMVDIHAFSDGGGFHRNRRDIYTELLQRLGAEPRRAVYVGDGSPESFQLVSSLGLRAIRAAWRGPLQDVESIEEASSFGHVARLIDPLADWGKIE</sequence>
<protein>
    <submittedName>
        <fullName evidence="3">Uncharacterized protein</fullName>
    </submittedName>
</protein>
<evidence type="ECO:0000313" key="4">
    <source>
        <dbReference type="Proteomes" id="UP000307000"/>
    </source>
</evidence>